<feature type="repeat" description="WD" evidence="5">
    <location>
        <begin position="98"/>
        <end position="139"/>
    </location>
</feature>
<feature type="repeat" description="WD" evidence="5">
    <location>
        <begin position="392"/>
        <end position="436"/>
    </location>
</feature>
<dbReference type="InterPro" id="IPR011047">
    <property type="entry name" value="Quinoprotein_ADH-like_sf"/>
</dbReference>
<dbReference type="GO" id="GO:0000480">
    <property type="term" value="P:endonucleolytic cleavage in 5'-ETS of tricistronic rRNA transcript (SSU-rRNA, 5.8S rRNA, LSU-rRNA)"/>
    <property type="evidence" value="ECO:0007669"/>
    <property type="project" value="TreeGrafter"/>
</dbReference>
<dbReference type="EMBL" id="GG663739">
    <property type="protein sequence ID" value="EEH57143.1"/>
    <property type="molecule type" value="Genomic_DNA"/>
</dbReference>
<dbReference type="PANTHER" id="PTHR19854:SF15">
    <property type="entry name" value="TRANSDUCIN BETA-LIKE PROTEIN 3"/>
    <property type="match status" value="1"/>
</dbReference>
<proteinExistence type="predicted"/>
<dbReference type="PROSITE" id="PS00678">
    <property type="entry name" value="WD_REPEATS_1"/>
    <property type="match status" value="4"/>
</dbReference>
<dbReference type="Gene3D" id="2.130.10.10">
    <property type="entry name" value="YVTN repeat-like/Quinoprotein amine dehydrogenase"/>
    <property type="match status" value="4"/>
</dbReference>
<evidence type="ECO:0000256" key="4">
    <source>
        <dbReference type="ARBA" id="ARBA00023242"/>
    </source>
</evidence>
<dbReference type="KEGG" id="mpp:MICPUCDRAFT_518"/>
<dbReference type="SUPFAM" id="SSF50998">
    <property type="entry name" value="Quinoprotein alcohol dehydrogenase-like"/>
    <property type="match status" value="1"/>
</dbReference>
<dbReference type="OrthoDB" id="5414888at2759"/>
<accession>C1MSI7</accession>
<keyword evidence="9" id="KW-1185">Reference proteome</keyword>
<feature type="repeat" description="WD" evidence="5">
    <location>
        <begin position="457"/>
        <end position="493"/>
    </location>
</feature>
<protein>
    <submittedName>
        <fullName evidence="8">Predicted protein</fullName>
    </submittedName>
</protein>
<evidence type="ECO:0000256" key="3">
    <source>
        <dbReference type="ARBA" id="ARBA00022737"/>
    </source>
</evidence>
<evidence type="ECO:0000256" key="5">
    <source>
        <dbReference type="PROSITE-ProRule" id="PRU00221"/>
    </source>
</evidence>
<feature type="compositionally biased region" description="Acidic residues" evidence="6">
    <location>
        <begin position="334"/>
        <end position="350"/>
    </location>
</feature>
<feature type="repeat" description="WD" evidence="5">
    <location>
        <begin position="623"/>
        <end position="664"/>
    </location>
</feature>
<evidence type="ECO:0000259" key="7">
    <source>
        <dbReference type="Pfam" id="PF08625"/>
    </source>
</evidence>
<comment type="subcellular location">
    <subcellularLocation>
        <location evidence="1">Nucleus</location>
        <location evidence="1">Nucleolus</location>
    </subcellularLocation>
</comment>
<feature type="repeat" description="WD" evidence="5">
    <location>
        <begin position="140"/>
        <end position="183"/>
    </location>
</feature>
<feature type="non-terminal residue" evidence="8">
    <location>
        <position position="856"/>
    </location>
</feature>
<dbReference type="InterPro" id="IPR019775">
    <property type="entry name" value="WD40_repeat_CS"/>
</dbReference>
<dbReference type="STRING" id="564608.C1MSI7"/>
<dbReference type="OMA" id="PYVQRHF"/>
<feature type="domain" description="U3 small nucleolar RNA-associated protein 13 C-terminal" evidence="7">
    <location>
        <begin position="719"/>
        <end position="853"/>
    </location>
</feature>
<gene>
    <name evidence="8" type="ORF">MICPUCDRAFT_518</name>
</gene>
<dbReference type="InterPro" id="IPR013934">
    <property type="entry name" value="Utp13_C"/>
</dbReference>
<dbReference type="Proteomes" id="UP000001876">
    <property type="component" value="Unassembled WGS sequence"/>
</dbReference>
<dbReference type="PANTHER" id="PTHR19854">
    <property type="entry name" value="TRANSDUCIN BETA-LIKE 3"/>
    <property type="match status" value="1"/>
</dbReference>
<dbReference type="Pfam" id="PF08625">
    <property type="entry name" value="Utp13"/>
    <property type="match status" value="1"/>
</dbReference>
<feature type="repeat" description="WD" evidence="5">
    <location>
        <begin position="574"/>
        <end position="606"/>
    </location>
</feature>
<dbReference type="GO" id="GO:0032040">
    <property type="term" value="C:small-subunit processome"/>
    <property type="evidence" value="ECO:0007669"/>
    <property type="project" value="InterPro"/>
</dbReference>
<name>C1MSI7_MICPC</name>
<dbReference type="GO" id="GO:0030686">
    <property type="term" value="C:90S preribosome"/>
    <property type="evidence" value="ECO:0007669"/>
    <property type="project" value="TreeGrafter"/>
</dbReference>
<dbReference type="InterPro" id="IPR015943">
    <property type="entry name" value="WD40/YVTN_repeat-like_dom_sf"/>
</dbReference>
<dbReference type="InterPro" id="IPR020472">
    <property type="entry name" value="WD40_PAC1"/>
</dbReference>
<dbReference type="GO" id="GO:0034511">
    <property type="term" value="F:U3 snoRNA binding"/>
    <property type="evidence" value="ECO:0007669"/>
    <property type="project" value="TreeGrafter"/>
</dbReference>
<organism evidence="9">
    <name type="scientific">Micromonas pusilla (strain CCMP1545)</name>
    <name type="common">Picoplanktonic green alga</name>
    <dbReference type="NCBI Taxonomy" id="564608"/>
    <lineage>
        <taxon>Eukaryota</taxon>
        <taxon>Viridiplantae</taxon>
        <taxon>Chlorophyta</taxon>
        <taxon>Mamiellophyceae</taxon>
        <taxon>Mamiellales</taxon>
        <taxon>Mamiellaceae</taxon>
        <taxon>Micromonas</taxon>
    </lineage>
</organism>
<dbReference type="InterPro" id="IPR011044">
    <property type="entry name" value="Quino_amine_DH_bsu"/>
</dbReference>
<evidence type="ECO:0000256" key="6">
    <source>
        <dbReference type="SAM" id="MobiDB-lite"/>
    </source>
</evidence>
<dbReference type="SMART" id="SM00320">
    <property type="entry name" value="WD40"/>
    <property type="match status" value="12"/>
</dbReference>
<evidence type="ECO:0000313" key="8">
    <source>
        <dbReference type="EMBL" id="EEH57143.1"/>
    </source>
</evidence>
<keyword evidence="3" id="KW-0677">Repeat</keyword>
<feature type="repeat" description="WD" evidence="5">
    <location>
        <begin position="532"/>
        <end position="565"/>
    </location>
</feature>
<feature type="region of interest" description="Disordered" evidence="6">
    <location>
        <begin position="331"/>
        <end position="365"/>
    </location>
</feature>
<dbReference type="PROSITE" id="PS50294">
    <property type="entry name" value="WD_REPEATS_REGION"/>
    <property type="match status" value="6"/>
</dbReference>
<dbReference type="PROSITE" id="PS50082">
    <property type="entry name" value="WD_REPEATS_2"/>
    <property type="match status" value="9"/>
</dbReference>
<dbReference type="PRINTS" id="PR00320">
    <property type="entry name" value="GPROTEINBRPT"/>
</dbReference>
<dbReference type="InterPro" id="IPR001680">
    <property type="entry name" value="WD40_rpt"/>
</dbReference>
<dbReference type="RefSeq" id="XP_003058688.1">
    <property type="nucleotide sequence ID" value="XM_003058642.1"/>
</dbReference>
<evidence type="ECO:0000256" key="1">
    <source>
        <dbReference type="ARBA" id="ARBA00004604"/>
    </source>
</evidence>
<reference evidence="8 9" key="1">
    <citation type="journal article" date="2009" name="Science">
        <title>Green evolution and dynamic adaptations revealed by genomes of the marine picoeukaryotes Micromonas.</title>
        <authorList>
            <person name="Worden A.Z."/>
            <person name="Lee J.H."/>
            <person name="Mock T."/>
            <person name="Rouze P."/>
            <person name="Simmons M.P."/>
            <person name="Aerts A.L."/>
            <person name="Allen A.E."/>
            <person name="Cuvelier M.L."/>
            <person name="Derelle E."/>
            <person name="Everett M.V."/>
            <person name="Foulon E."/>
            <person name="Grimwood J."/>
            <person name="Gundlach H."/>
            <person name="Henrissat B."/>
            <person name="Napoli C."/>
            <person name="McDonald S.M."/>
            <person name="Parker M.S."/>
            <person name="Rombauts S."/>
            <person name="Salamov A."/>
            <person name="Von Dassow P."/>
            <person name="Badger J.H."/>
            <person name="Coutinho P.M."/>
            <person name="Demir E."/>
            <person name="Dubchak I."/>
            <person name="Gentemann C."/>
            <person name="Eikrem W."/>
            <person name="Gready J.E."/>
            <person name="John U."/>
            <person name="Lanier W."/>
            <person name="Lindquist E.A."/>
            <person name="Lucas S."/>
            <person name="Mayer K.F."/>
            <person name="Moreau H."/>
            <person name="Not F."/>
            <person name="Otillar R."/>
            <person name="Panaud O."/>
            <person name="Pangilinan J."/>
            <person name="Paulsen I."/>
            <person name="Piegu B."/>
            <person name="Poliakov A."/>
            <person name="Robbens S."/>
            <person name="Schmutz J."/>
            <person name="Toulza E."/>
            <person name="Wyss T."/>
            <person name="Zelensky A."/>
            <person name="Zhou K."/>
            <person name="Armbrust E.V."/>
            <person name="Bhattacharya D."/>
            <person name="Goodenough U.W."/>
            <person name="Van de Peer Y."/>
            <person name="Grigoriev I.V."/>
        </authorList>
    </citation>
    <scope>NUCLEOTIDE SEQUENCE [LARGE SCALE GENOMIC DNA]</scope>
    <source>
        <strain evidence="8 9">CCMP1545</strain>
    </source>
</reference>
<feature type="repeat" description="WD" evidence="5">
    <location>
        <begin position="56"/>
        <end position="97"/>
    </location>
</feature>
<dbReference type="eggNOG" id="KOG0319">
    <property type="taxonomic scope" value="Eukaryota"/>
</dbReference>
<sequence>MPPPDQRKTYAPASSLEVFHTGGPIALSRDGKLVAAACQEAINVVEVSTGKTLHNLPGDTEPITALAWSRDGKKIFSASRSMRCSVWDATTGESVRTFKAHNTPILHMTVDPSGTLLATCSADRTARVWDVAKGFCTHAFRGHAAMVTTALFHPDAKRLVLYTGAHDGEVRAWDLRTRECVGSMREHTSSVTSLAVPTASKNGSEKLLSAARDRVVHEWCSKTYKRLSTTPTHEACEGMAALDPRRARGMIGAAAADAKPDAAYFVTAGDKGIVRIWRVGSAKPIARGNSLKEESGLMTGGAHDGDAEGDEAAAGELIGNTDEIIAAAFLPGSGDEDEEEEEEEADVGQDGDEKRRKRAAKTKKRPRALAVATNSALLRVFDPSTMACTAALPGHAGAILSLDASVGPNGECLVITGSRDHTVRLWDVTTAAAAVASGDATGHGAASTSGARCIAIGEGHVGAVAAVAFGHKNGTPIAMSGGADKVARVWDVRGALHSHRAAAAAAAGDDDDDDDLEESPLRPVPFLAKSAAIAHDKAVNCCAIAPNLTLGATCSGDRTARLWRLPDLIPCGVLRGHKRGVWAVAFSPADRVVATAGGDKTIKIWSCDPNTYKSGSGACLRTLEGHTAAALALKFVSGGTQIVSTGGDGLLLLWGVRTGAAIATLDAHEDKAWALAVDDDGDVLATGGADAKLTLWNDATAEAAAEEAAANASRAGATQELSNAAASGQHDKAARLALKLNHPHALLVAVKAMIANGAIGCAQLESLAATVKGVALLRFVCAIKAWNSNARFCDPAQRCLAALLRHRSLRELSGVKGVKDHVASLKAYTTRHFARAGRLVRGTYLLDVALAGMGVL</sequence>
<dbReference type="Pfam" id="PF00400">
    <property type="entry name" value="WD40"/>
    <property type="match status" value="10"/>
</dbReference>
<evidence type="ECO:0000256" key="2">
    <source>
        <dbReference type="ARBA" id="ARBA00022574"/>
    </source>
</evidence>
<feature type="repeat" description="WD" evidence="5">
    <location>
        <begin position="665"/>
        <end position="706"/>
    </location>
</feature>
<feature type="compositionally biased region" description="Basic residues" evidence="6">
    <location>
        <begin position="355"/>
        <end position="365"/>
    </location>
</feature>
<dbReference type="AlphaFoldDB" id="C1MSI7"/>
<dbReference type="CDD" id="cd00200">
    <property type="entry name" value="WD40"/>
    <property type="match status" value="2"/>
</dbReference>
<keyword evidence="2 5" id="KW-0853">WD repeat</keyword>
<dbReference type="SUPFAM" id="SSF50969">
    <property type="entry name" value="YVTN repeat-like/Quinoprotein amine dehydrogenase"/>
    <property type="match status" value="1"/>
</dbReference>
<keyword evidence="4" id="KW-0539">Nucleus</keyword>
<dbReference type="GeneID" id="9683822"/>
<dbReference type="GO" id="GO:0000472">
    <property type="term" value="P:endonucleolytic cleavage to generate mature 5'-end of SSU-rRNA from (SSU-rRNA, 5.8S rRNA, LSU-rRNA)"/>
    <property type="evidence" value="ECO:0007669"/>
    <property type="project" value="TreeGrafter"/>
</dbReference>
<evidence type="ECO:0000313" key="9">
    <source>
        <dbReference type="Proteomes" id="UP000001876"/>
    </source>
</evidence>